<comment type="caution">
    <text evidence="14">The sequence shown here is derived from an EMBL/GenBank/DDBJ whole genome shotgun (WGS) entry which is preliminary data.</text>
</comment>
<keyword evidence="12" id="KW-0479">Metal-binding</keyword>
<keyword evidence="7" id="KW-0805">Transcription regulation</keyword>
<dbReference type="OrthoDB" id="71302at2759"/>
<dbReference type="InterPro" id="IPR045066">
    <property type="entry name" value="Beta_CA_cladeB"/>
</dbReference>
<dbReference type="InterPro" id="IPR036874">
    <property type="entry name" value="Carbonic_anhydrase_sf"/>
</dbReference>
<accession>A0A8K0H8C5</accession>
<dbReference type="PANTHER" id="PTHR11002">
    <property type="entry name" value="CARBONIC ANHYDRASE"/>
    <property type="match status" value="1"/>
</dbReference>
<keyword evidence="10" id="KW-0539">Nucleus</keyword>
<dbReference type="EMBL" id="VOIH02000005">
    <property type="protein sequence ID" value="KAF3447238.1"/>
    <property type="molecule type" value="Genomic_DNA"/>
</dbReference>
<name>A0A8K0H8C5_9ROSA</name>
<dbReference type="EC" id="4.2.1.1" evidence="4"/>
<dbReference type="SMART" id="SM00947">
    <property type="entry name" value="Pro_CA"/>
    <property type="match status" value="1"/>
</dbReference>
<evidence type="ECO:0000256" key="1">
    <source>
        <dbReference type="ARBA" id="ARBA00002904"/>
    </source>
</evidence>
<evidence type="ECO:0000256" key="5">
    <source>
        <dbReference type="ARBA" id="ARBA00022799"/>
    </source>
</evidence>
<dbReference type="Proteomes" id="UP000796880">
    <property type="component" value="Unassembled WGS sequence"/>
</dbReference>
<dbReference type="Gene3D" id="3.40.1050.10">
    <property type="entry name" value="Carbonic anhydrase"/>
    <property type="match status" value="1"/>
</dbReference>
<comment type="function">
    <text evidence="1">Reversible hydration of carbon dioxide.</text>
</comment>
<evidence type="ECO:0000256" key="6">
    <source>
        <dbReference type="ARBA" id="ARBA00022833"/>
    </source>
</evidence>
<evidence type="ECO:0000256" key="12">
    <source>
        <dbReference type="PIRSR" id="PIRSR601765-1"/>
    </source>
</evidence>
<protein>
    <recommendedName>
        <fullName evidence="4">carbonic anhydrase</fullName>
        <ecNumber evidence="4">4.2.1.1</ecNumber>
    </recommendedName>
</protein>
<dbReference type="GO" id="GO:0004089">
    <property type="term" value="F:carbonate dehydratase activity"/>
    <property type="evidence" value="ECO:0007669"/>
    <property type="project" value="UniProtKB-EC"/>
</dbReference>
<feature type="binding site" evidence="12">
    <location>
        <position position="386"/>
    </location>
    <ligand>
        <name>Zn(2+)</name>
        <dbReference type="ChEBI" id="CHEBI:29105"/>
    </ligand>
</feature>
<dbReference type="AlphaFoldDB" id="A0A8K0H8C5"/>
<dbReference type="CDD" id="cd00884">
    <property type="entry name" value="beta_CA_cladeB"/>
    <property type="match status" value="1"/>
</dbReference>
<evidence type="ECO:0000259" key="13">
    <source>
        <dbReference type="PROSITE" id="PS50888"/>
    </source>
</evidence>
<dbReference type="FunFam" id="3.40.1050.10:FF:000003">
    <property type="entry name" value="Carbonic anhydrase"/>
    <property type="match status" value="1"/>
</dbReference>
<dbReference type="SUPFAM" id="SSF53056">
    <property type="entry name" value="beta-carbonic anhydrase, cab"/>
    <property type="match status" value="1"/>
</dbReference>
<feature type="binding site" evidence="12">
    <location>
        <position position="384"/>
    </location>
    <ligand>
        <name>Zn(2+)</name>
        <dbReference type="ChEBI" id="CHEBI:29105"/>
    </ligand>
</feature>
<feature type="binding site" evidence="12">
    <location>
        <position position="446"/>
    </location>
    <ligand>
        <name>Zn(2+)</name>
        <dbReference type="ChEBI" id="CHEBI:29105"/>
    </ligand>
</feature>
<feature type="domain" description="BHLH" evidence="13">
    <location>
        <begin position="45"/>
        <end position="94"/>
    </location>
</feature>
<dbReference type="Pfam" id="PF00010">
    <property type="entry name" value="HLH"/>
    <property type="match status" value="1"/>
</dbReference>
<dbReference type="PANTHER" id="PTHR11002:SF19">
    <property type="entry name" value="BETA CARBONIC ANHYDRASE 6, MITOCHONDRIAL"/>
    <property type="match status" value="1"/>
</dbReference>
<keyword evidence="6 12" id="KW-0862">Zinc</keyword>
<dbReference type="GO" id="GO:0046983">
    <property type="term" value="F:protein dimerization activity"/>
    <property type="evidence" value="ECO:0007669"/>
    <property type="project" value="InterPro"/>
</dbReference>
<dbReference type="Gene3D" id="4.10.280.10">
    <property type="entry name" value="Helix-loop-helix DNA-binding domain"/>
    <property type="match status" value="1"/>
</dbReference>
<dbReference type="PROSITE" id="PS50888">
    <property type="entry name" value="BHLH"/>
    <property type="match status" value="1"/>
</dbReference>
<evidence type="ECO:0000256" key="2">
    <source>
        <dbReference type="ARBA" id="ARBA00004123"/>
    </source>
</evidence>
<comment type="cofactor">
    <cofactor evidence="12">
        <name>Zn(2+)</name>
        <dbReference type="ChEBI" id="CHEBI:29105"/>
    </cofactor>
    <text evidence="12">Binds 1 zinc ion per subunit.</text>
</comment>
<dbReference type="PROSITE" id="PS00705">
    <property type="entry name" value="PROK_CO2_ANHYDRASE_2"/>
    <property type="match status" value="1"/>
</dbReference>
<dbReference type="InterPro" id="IPR015892">
    <property type="entry name" value="Carbonic_anhydrase_CS"/>
</dbReference>
<evidence type="ECO:0000256" key="4">
    <source>
        <dbReference type="ARBA" id="ARBA00012925"/>
    </source>
</evidence>
<keyword evidence="9" id="KW-0456">Lyase</keyword>
<dbReference type="SUPFAM" id="SSF47459">
    <property type="entry name" value="HLH, helix-loop-helix DNA-binding domain"/>
    <property type="match status" value="1"/>
</dbReference>
<comment type="subcellular location">
    <subcellularLocation>
        <location evidence="2">Nucleus</location>
    </subcellularLocation>
</comment>
<comment type="similarity">
    <text evidence="3">Belongs to the beta-class carbonic anhydrase family.</text>
</comment>
<organism evidence="14 15">
    <name type="scientific">Rhamnella rubrinervis</name>
    <dbReference type="NCBI Taxonomy" id="2594499"/>
    <lineage>
        <taxon>Eukaryota</taxon>
        <taxon>Viridiplantae</taxon>
        <taxon>Streptophyta</taxon>
        <taxon>Embryophyta</taxon>
        <taxon>Tracheophyta</taxon>
        <taxon>Spermatophyta</taxon>
        <taxon>Magnoliopsida</taxon>
        <taxon>eudicotyledons</taxon>
        <taxon>Gunneridae</taxon>
        <taxon>Pentapetalae</taxon>
        <taxon>rosids</taxon>
        <taxon>fabids</taxon>
        <taxon>Rosales</taxon>
        <taxon>Rhamnaceae</taxon>
        <taxon>rhamnoid group</taxon>
        <taxon>Rhamneae</taxon>
        <taxon>Rhamnella</taxon>
    </lineage>
</organism>
<dbReference type="GO" id="GO:0015976">
    <property type="term" value="P:carbon utilization"/>
    <property type="evidence" value="ECO:0007669"/>
    <property type="project" value="InterPro"/>
</dbReference>
<evidence type="ECO:0000313" key="15">
    <source>
        <dbReference type="Proteomes" id="UP000796880"/>
    </source>
</evidence>
<dbReference type="InterPro" id="IPR001765">
    <property type="entry name" value="Carbonic_anhydrase"/>
</dbReference>
<keyword evidence="8" id="KW-0804">Transcription</keyword>
<dbReference type="SMART" id="SM00353">
    <property type="entry name" value="HLH"/>
    <property type="match status" value="1"/>
</dbReference>
<proteinExistence type="inferred from homology"/>
<evidence type="ECO:0000256" key="3">
    <source>
        <dbReference type="ARBA" id="ARBA00006217"/>
    </source>
</evidence>
<keyword evidence="15" id="KW-1185">Reference proteome</keyword>
<gene>
    <name evidence="14" type="ORF">FNV43_RR12418</name>
</gene>
<evidence type="ECO:0000256" key="7">
    <source>
        <dbReference type="ARBA" id="ARBA00023015"/>
    </source>
</evidence>
<feature type="binding site" evidence="12">
    <location>
        <position position="443"/>
    </location>
    <ligand>
        <name>Zn(2+)</name>
        <dbReference type="ChEBI" id="CHEBI:29105"/>
    </ligand>
</feature>
<dbReference type="GO" id="GO:0005634">
    <property type="term" value="C:nucleus"/>
    <property type="evidence" value="ECO:0007669"/>
    <property type="project" value="UniProtKB-SubCell"/>
</dbReference>
<dbReference type="PROSITE" id="PS00704">
    <property type="entry name" value="PROK_CO2_ANHYDRASE_1"/>
    <property type="match status" value="1"/>
</dbReference>
<dbReference type="GO" id="GO:0008270">
    <property type="term" value="F:zinc ion binding"/>
    <property type="evidence" value="ECO:0007669"/>
    <property type="project" value="InterPro"/>
</dbReference>
<reference evidence="14" key="1">
    <citation type="submission" date="2020-03" db="EMBL/GenBank/DDBJ databases">
        <title>A high-quality chromosome-level genome assembly of a woody plant with both climbing and erect habits, Rhamnella rubrinervis.</title>
        <authorList>
            <person name="Lu Z."/>
            <person name="Yang Y."/>
            <person name="Zhu X."/>
            <person name="Sun Y."/>
        </authorList>
    </citation>
    <scope>NUCLEOTIDE SEQUENCE</scope>
    <source>
        <strain evidence="14">BYM</strain>
        <tissue evidence="14">Leaf</tissue>
    </source>
</reference>
<dbReference type="Pfam" id="PF00484">
    <property type="entry name" value="Pro_CA"/>
    <property type="match status" value="1"/>
</dbReference>
<evidence type="ECO:0000256" key="9">
    <source>
        <dbReference type="ARBA" id="ARBA00023239"/>
    </source>
</evidence>
<evidence type="ECO:0000256" key="11">
    <source>
        <dbReference type="ARBA" id="ARBA00048348"/>
    </source>
</evidence>
<evidence type="ECO:0000313" key="14">
    <source>
        <dbReference type="EMBL" id="KAF3447238.1"/>
    </source>
</evidence>
<dbReference type="InterPro" id="IPR036638">
    <property type="entry name" value="HLH_DNA-bd_sf"/>
</dbReference>
<evidence type="ECO:0000256" key="10">
    <source>
        <dbReference type="ARBA" id="ARBA00023242"/>
    </source>
</evidence>
<evidence type="ECO:0000256" key="8">
    <source>
        <dbReference type="ARBA" id="ARBA00023163"/>
    </source>
</evidence>
<keyword evidence="5" id="KW-0702">S-nitrosylation</keyword>
<dbReference type="CDD" id="cd11455">
    <property type="entry name" value="bHLH_AtAIG1_like"/>
    <property type="match status" value="1"/>
</dbReference>
<comment type="catalytic activity">
    <reaction evidence="11">
        <text>hydrogencarbonate + H(+) = CO2 + H2O</text>
        <dbReference type="Rhea" id="RHEA:10748"/>
        <dbReference type="ChEBI" id="CHEBI:15377"/>
        <dbReference type="ChEBI" id="CHEBI:15378"/>
        <dbReference type="ChEBI" id="CHEBI:16526"/>
        <dbReference type="ChEBI" id="CHEBI:17544"/>
        <dbReference type="EC" id="4.2.1.1"/>
    </reaction>
</comment>
<dbReference type="InterPro" id="IPR011598">
    <property type="entry name" value="bHLH_dom"/>
</dbReference>
<sequence length="564" mass="63267">MQNFYGFESWSGSLVRRPSIVNSMDGGDSLLSSASKAETTARSVEACNSHKEAERRRRQRINAHLSTLRTLLPNTTKTDKASLLAEVVSHVKELRKQAADVALRNRDLMFGGTTTTITAPGMETEAWPFPSESDELRLSYCFDESEARFVKATLCCEDRPGLNGDLMRAIRSVRGRAVRAETTTVGGRTKNVVFMEWAGRGDDDVRTLKRALKAVVENRASGYGLDQMVSGSKRVRVYGSFGGADEEAQEPVGLHHQWRLQDLRWETIFTAHPFLVLPIPLWVQLENAFLVLTEAEGTHLGLLSAVKRNLAWRLEASGASSGSLAKDLINFKKEDVPKANSRADLFSEMKQRFLSFKKHKYLEEPEHFRTLAEAQEPKFMVISCADSRVCPSNILGFQPGEAFIIRNVANLVPPLENGPSETNAALEFAVNTLQVEHILVIGHSRCGGIETLMSLQDDDDDDSSLVHSWILKAKVAKLRTKAAAPNLNFDQQCRHCEQESINISLMNLLTYPWIEERVKKDKLSIHGGYYDFLNCTFEKWTLDVRCTSNNTEQVARHSAIDYWV</sequence>